<feature type="compositionally biased region" description="Basic and acidic residues" evidence="1">
    <location>
        <begin position="531"/>
        <end position="541"/>
    </location>
</feature>
<feature type="compositionally biased region" description="Polar residues" evidence="1">
    <location>
        <begin position="173"/>
        <end position="222"/>
    </location>
</feature>
<evidence type="ECO:0000256" key="1">
    <source>
        <dbReference type="SAM" id="MobiDB-lite"/>
    </source>
</evidence>
<keyword evidence="3" id="KW-1185">Reference proteome</keyword>
<protein>
    <submittedName>
        <fullName evidence="2">Uncharacterized protein</fullName>
    </submittedName>
</protein>
<feature type="region of interest" description="Disordered" evidence="1">
    <location>
        <begin position="692"/>
        <end position="711"/>
    </location>
</feature>
<evidence type="ECO:0000313" key="3">
    <source>
        <dbReference type="Proteomes" id="UP000694569"/>
    </source>
</evidence>
<feature type="compositionally biased region" description="Pro residues" evidence="1">
    <location>
        <begin position="113"/>
        <end position="137"/>
    </location>
</feature>
<proteinExistence type="predicted"/>
<reference evidence="2" key="2">
    <citation type="submission" date="2025-09" db="UniProtKB">
        <authorList>
            <consortium name="Ensembl"/>
        </authorList>
    </citation>
    <scope>IDENTIFICATION</scope>
</reference>
<feature type="compositionally biased region" description="Low complexity" evidence="1">
    <location>
        <begin position="55"/>
        <end position="65"/>
    </location>
</feature>
<feature type="region of interest" description="Disordered" evidence="1">
    <location>
        <begin position="1"/>
        <end position="65"/>
    </location>
</feature>
<dbReference type="AlphaFoldDB" id="A0A8C5WHS4"/>
<feature type="compositionally biased region" description="Basic and acidic residues" evidence="1">
    <location>
        <begin position="41"/>
        <end position="53"/>
    </location>
</feature>
<dbReference type="PANTHER" id="PTHR13621">
    <property type="entry name" value="PROLINE-RICH PROTEIN PRCC"/>
    <property type="match status" value="1"/>
</dbReference>
<feature type="compositionally biased region" description="Polar residues" evidence="1">
    <location>
        <begin position="285"/>
        <end position="299"/>
    </location>
</feature>
<dbReference type="GO" id="GO:0005634">
    <property type="term" value="C:nucleus"/>
    <property type="evidence" value="ECO:0007669"/>
    <property type="project" value="TreeGrafter"/>
</dbReference>
<feature type="compositionally biased region" description="Polar residues" evidence="1">
    <location>
        <begin position="426"/>
        <end position="439"/>
    </location>
</feature>
<feature type="region of interest" description="Disordered" evidence="1">
    <location>
        <begin position="757"/>
        <end position="777"/>
    </location>
</feature>
<dbReference type="Pfam" id="PF10253">
    <property type="entry name" value="PRCC"/>
    <property type="match status" value="1"/>
</dbReference>
<reference evidence="2" key="1">
    <citation type="submission" date="2025-08" db="UniProtKB">
        <authorList>
            <consortium name="Ensembl"/>
        </authorList>
    </citation>
    <scope>IDENTIFICATION</scope>
</reference>
<name>A0A8C5WHS4_9ANUR</name>
<evidence type="ECO:0000313" key="2">
    <source>
        <dbReference type="Ensembl" id="ENSLLEP00000039276.1"/>
    </source>
</evidence>
<dbReference type="GeneTree" id="ENSGT00390000009042"/>
<dbReference type="OrthoDB" id="206969at2759"/>
<feature type="compositionally biased region" description="Low complexity" evidence="1">
    <location>
        <begin position="559"/>
        <end position="575"/>
    </location>
</feature>
<dbReference type="InterPro" id="IPR018800">
    <property type="entry name" value="PRCC"/>
</dbReference>
<dbReference type="Ensembl" id="ENSLLET00000040857.1">
    <property type="protein sequence ID" value="ENSLLEP00000039276.1"/>
    <property type="gene ID" value="ENSLLEG00000024967.1"/>
</dbReference>
<feature type="compositionally biased region" description="Polar residues" evidence="1">
    <location>
        <begin position="238"/>
        <end position="263"/>
    </location>
</feature>
<accession>A0A8C5WHS4</accession>
<dbReference type="PANTHER" id="PTHR13621:SF2">
    <property type="entry name" value="PROLINE-RICH PROTEIN PRCC"/>
    <property type="match status" value="1"/>
</dbReference>
<feature type="region of interest" description="Disordered" evidence="1">
    <location>
        <begin position="113"/>
        <end position="345"/>
    </location>
</feature>
<feature type="compositionally biased region" description="Pro residues" evidence="1">
    <location>
        <begin position="442"/>
        <end position="456"/>
    </location>
</feature>
<feature type="region of interest" description="Disordered" evidence="1">
    <location>
        <begin position="363"/>
        <end position="649"/>
    </location>
</feature>
<organism evidence="2 3">
    <name type="scientific">Leptobrachium leishanense</name>
    <name type="common">Leishan spiny toad</name>
    <dbReference type="NCBI Taxonomy" id="445787"/>
    <lineage>
        <taxon>Eukaryota</taxon>
        <taxon>Metazoa</taxon>
        <taxon>Chordata</taxon>
        <taxon>Craniata</taxon>
        <taxon>Vertebrata</taxon>
        <taxon>Euteleostomi</taxon>
        <taxon>Amphibia</taxon>
        <taxon>Batrachia</taxon>
        <taxon>Anura</taxon>
        <taxon>Pelobatoidea</taxon>
        <taxon>Megophryidae</taxon>
        <taxon>Leptobrachium</taxon>
    </lineage>
</organism>
<sequence length="823" mass="86596">MSLVAYASSDESGSDSELAQEPPAKTLAARPDPPPPPNSEAYRRPYPGEHEQHSPGLYGPPGSYGFPPGYGLPPGYGCPPYGSAPPLYGSHGSALYPGPYTCPGPIHTGYPPPGLLPPPHGINIPPRGPGISYPPPQLATGSSLAHPPPQGGSSLTHPPPLGGSSLTHPPPQGGSSLTHPPPQGGSSLTHPPPQGGSSLTHPPPQGDSTLTHSPTQGGSSLNLPPPQRGSGVHHPLSQRESTLNLPPPNGGSSMNFSSQQGGSALNLPPPQGGSTLNLPLPQGGSALNLQPPQRGSTLNLLPPQGGSALNLPAPQGGSALNLPPSQRGSALNLPAPQGGSALNLPPPLGGSALNLMPLQGGSALNLPPPQGGSALSLSPPQGGSALNLPPPCGIPDLSHPPLSPPENPCLSMSLSAPVGGHGISIPQLSPTSTMGTESHLSLPPPRSTAINLPPPSTENSRPKKRTEPVKISVPQLTPQCADSEEDEPKMKKPHTQARRAGFGLSALLPQPKNPSLGDSKKQTLPYNFTKKASDSQNDKKPPRTAPASKHNLMAKLEVSHSPSPSAIKAAAKNAALQVTKQITQEEDEESDDEVQHGNYFSLSESGSPAESLAYQVPRPSDDRPPGTEPGEYETDAANAPLDFKMGSSVNANQPWAPAAGDECDTQKYSQYSEYGNPCAAYYPDYYTSSSFYQESETPHAAPRDSATSDSFMDDEAFKRLQGKRNRGREEINFVEIKGDDQLSSNQQWLTKSLTEEKTMKSFSKKKGEQPTGQQRRKHQITYLIHQAKERELELKNTWSEYFFYFAIGSHVSHVTSRVRTESI</sequence>
<feature type="compositionally biased region" description="Polar residues" evidence="1">
    <location>
        <begin position="598"/>
        <end position="608"/>
    </location>
</feature>
<dbReference type="Proteomes" id="UP000694569">
    <property type="component" value="Unplaced"/>
</dbReference>